<evidence type="ECO:0000256" key="2">
    <source>
        <dbReference type="SAM" id="Coils"/>
    </source>
</evidence>
<evidence type="ECO:0000313" key="3">
    <source>
        <dbReference type="EMBL" id="KAG8225940.1"/>
    </source>
</evidence>
<comment type="caution">
    <text evidence="3">The sequence shown here is derived from an EMBL/GenBank/DDBJ whole genome shotgun (WGS) entry which is preliminary data.</text>
</comment>
<keyword evidence="1" id="KW-0131">Cell cycle</keyword>
<proteinExistence type="inferred from homology"/>
<dbReference type="InterPro" id="IPR013252">
    <property type="entry name" value="Ndc80_Spc24"/>
</dbReference>
<evidence type="ECO:0000256" key="1">
    <source>
        <dbReference type="RuleBase" id="RU368011"/>
    </source>
</evidence>
<dbReference type="AlphaFoldDB" id="A0A8K0K083"/>
<sequence length="196" mass="22593">MELNNPSETIRNIVESASVLFSKENSLKLFESVKTLNFVPADSCKEGEELNKALEKEQEEIKGIRKETDFLSSEIKKCEDEIFDLRKKKKLLLEKIKEIRNEEMPSAEDQETLNKLKALCKLYKNVTGIHWDYSAPETTAKGYIVGPLKNYVHAFEFPANSDLPSKMWREIEKSSSEDCKGKENISEVFRKAFEDC</sequence>
<dbReference type="Gene3D" id="3.30.160.570">
    <property type="entry name" value="Ncd80 complex, Spc24 subunit"/>
    <property type="match status" value="1"/>
</dbReference>
<reference evidence="3" key="2">
    <citation type="submission" date="2017-10" db="EMBL/GenBank/DDBJ databases">
        <title>Ladona fulva Genome sequencing and assembly.</title>
        <authorList>
            <person name="Murali S."/>
            <person name="Richards S."/>
            <person name="Bandaranaike D."/>
            <person name="Bellair M."/>
            <person name="Blankenburg K."/>
            <person name="Chao H."/>
            <person name="Dinh H."/>
            <person name="Doddapaneni H."/>
            <person name="Dugan-Rocha S."/>
            <person name="Elkadiri S."/>
            <person name="Gnanaolivu R."/>
            <person name="Hernandez B."/>
            <person name="Skinner E."/>
            <person name="Javaid M."/>
            <person name="Lee S."/>
            <person name="Li M."/>
            <person name="Ming W."/>
            <person name="Munidasa M."/>
            <person name="Muniz J."/>
            <person name="Nguyen L."/>
            <person name="Hughes D."/>
            <person name="Osuji N."/>
            <person name="Pu L.-L."/>
            <person name="Puazo M."/>
            <person name="Qu C."/>
            <person name="Quiroz J."/>
            <person name="Raj R."/>
            <person name="Weissenberger G."/>
            <person name="Xin Y."/>
            <person name="Zou X."/>
            <person name="Han Y."/>
            <person name="Worley K."/>
            <person name="Muzny D."/>
            <person name="Gibbs R."/>
        </authorList>
    </citation>
    <scope>NUCLEOTIDE SEQUENCE</scope>
    <source>
        <strain evidence="3">Sampled in the wild</strain>
    </source>
</reference>
<comment type="subunit">
    <text evidence="1">Component of the NDC80 complex.</text>
</comment>
<dbReference type="Proteomes" id="UP000792457">
    <property type="component" value="Unassembled WGS sequence"/>
</dbReference>
<comment type="similarity">
    <text evidence="1">Belongs to the SPC24 family.</text>
</comment>
<evidence type="ECO:0000313" key="4">
    <source>
        <dbReference type="Proteomes" id="UP000792457"/>
    </source>
</evidence>
<comment type="subcellular location">
    <subcellularLocation>
        <location evidence="1">Nucleus</location>
    </subcellularLocation>
    <subcellularLocation>
        <location evidence="1">Chromosome</location>
        <location evidence="1">Centromere</location>
        <location evidence="1">Kinetochore</location>
    </subcellularLocation>
</comment>
<organism evidence="3 4">
    <name type="scientific">Ladona fulva</name>
    <name type="common">Scarce chaser dragonfly</name>
    <name type="synonym">Libellula fulva</name>
    <dbReference type="NCBI Taxonomy" id="123851"/>
    <lineage>
        <taxon>Eukaryota</taxon>
        <taxon>Metazoa</taxon>
        <taxon>Ecdysozoa</taxon>
        <taxon>Arthropoda</taxon>
        <taxon>Hexapoda</taxon>
        <taxon>Insecta</taxon>
        <taxon>Pterygota</taxon>
        <taxon>Palaeoptera</taxon>
        <taxon>Odonata</taxon>
        <taxon>Epiprocta</taxon>
        <taxon>Anisoptera</taxon>
        <taxon>Libelluloidea</taxon>
        <taxon>Libellulidae</taxon>
        <taxon>Ladona</taxon>
    </lineage>
</organism>
<keyword evidence="1" id="KW-0498">Mitosis</keyword>
<dbReference type="OrthoDB" id="6349744at2759"/>
<dbReference type="GO" id="GO:0005634">
    <property type="term" value="C:nucleus"/>
    <property type="evidence" value="ECO:0007669"/>
    <property type="project" value="UniProtKB-SubCell"/>
</dbReference>
<reference evidence="3" key="1">
    <citation type="submission" date="2013-04" db="EMBL/GenBank/DDBJ databases">
        <authorList>
            <person name="Qu J."/>
            <person name="Murali S.C."/>
            <person name="Bandaranaike D."/>
            <person name="Bellair M."/>
            <person name="Blankenburg K."/>
            <person name="Chao H."/>
            <person name="Dinh H."/>
            <person name="Doddapaneni H."/>
            <person name="Downs B."/>
            <person name="Dugan-Rocha S."/>
            <person name="Elkadiri S."/>
            <person name="Gnanaolivu R.D."/>
            <person name="Hernandez B."/>
            <person name="Javaid M."/>
            <person name="Jayaseelan J.C."/>
            <person name="Lee S."/>
            <person name="Li M."/>
            <person name="Ming W."/>
            <person name="Munidasa M."/>
            <person name="Muniz J."/>
            <person name="Nguyen L."/>
            <person name="Ongeri F."/>
            <person name="Osuji N."/>
            <person name="Pu L.-L."/>
            <person name="Puazo M."/>
            <person name="Qu C."/>
            <person name="Quiroz J."/>
            <person name="Raj R."/>
            <person name="Weissenberger G."/>
            <person name="Xin Y."/>
            <person name="Zou X."/>
            <person name="Han Y."/>
            <person name="Richards S."/>
            <person name="Worley K."/>
            <person name="Muzny D."/>
            <person name="Gibbs R."/>
        </authorList>
    </citation>
    <scope>NUCLEOTIDE SEQUENCE</scope>
    <source>
        <strain evidence="3">Sampled in the wild</strain>
    </source>
</reference>
<keyword evidence="1" id="KW-0132">Cell division</keyword>
<keyword evidence="1" id="KW-0995">Kinetochore</keyword>
<dbReference type="Pfam" id="PF08286">
    <property type="entry name" value="Spc24"/>
    <property type="match status" value="1"/>
</dbReference>
<gene>
    <name evidence="3" type="ORF">J437_LFUL005977</name>
</gene>
<dbReference type="EMBL" id="KZ308259">
    <property type="protein sequence ID" value="KAG8225940.1"/>
    <property type="molecule type" value="Genomic_DNA"/>
</dbReference>
<keyword evidence="1" id="KW-0539">Nucleus</keyword>
<comment type="function">
    <text evidence="1">Acts as a component of the essential kinetochore-associated NDC80 complex, which is required for chromosome segregation and spindle checkpoint activity.</text>
</comment>
<name>A0A8K0K083_LADFU</name>
<feature type="coiled-coil region" evidence="2">
    <location>
        <begin position="47"/>
        <end position="102"/>
    </location>
</feature>
<keyword evidence="1" id="KW-0158">Chromosome</keyword>
<keyword evidence="1" id="KW-0137">Centromere</keyword>
<keyword evidence="4" id="KW-1185">Reference proteome</keyword>
<accession>A0A8K0K083</accession>
<keyword evidence="2" id="KW-0175">Coiled coil</keyword>
<protein>
    <recommendedName>
        <fullName evidence="1">Kinetochore protein Spc24</fullName>
    </recommendedName>
</protein>
<dbReference type="GO" id="GO:0051301">
    <property type="term" value="P:cell division"/>
    <property type="evidence" value="ECO:0007669"/>
    <property type="project" value="UniProtKB-UniRule"/>
</dbReference>
<dbReference type="GO" id="GO:0000776">
    <property type="term" value="C:kinetochore"/>
    <property type="evidence" value="ECO:0007669"/>
    <property type="project" value="UniProtKB-KW"/>
</dbReference>